<dbReference type="AlphaFoldDB" id="A0A8G1W0A9"/>
<dbReference type="Proteomes" id="UP000249789">
    <property type="component" value="Unassembled WGS sequence"/>
</dbReference>
<dbReference type="VEuPathDB" id="FungiDB:BO72DRAFT_161830"/>
<accession>A0A8G1W0A9</accession>
<sequence>MLVIQTIDCLILSLSFSIIITFCQALGRLILPQRSADTGQSSVSHWTELRPHDHPMRYERLLPSFNITGLLYTVRHVQYHISTIAGTNQGRTNNIVHIMKSVTPDSLPPNSNQDITIMYTTKTHSTPSLPPI</sequence>
<name>A0A8G1W0A9_9EURO</name>
<dbReference type="RefSeq" id="XP_040799839.1">
    <property type="nucleotide sequence ID" value="XM_040939316.1"/>
</dbReference>
<organism evidence="1 2">
    <name type="scientific">Aspergillus fijiensis CBS 313.89</name>
    <dbReference type="NCBI Taxonomy" id="1448319"/>
    <lineage>
        <taxon>Eukaryota</taxon>
        <taxon>Fungi</taxon>
        <taxon>Dikarya</taxon>
        <taxon>Ascomycota</taxon>
        <taxon>Pezizomycotina</taxon>
        <taxon>Eurotiomycetes</taxon>
        <taxon>Eurotiomycetidae</taxon>
        <taxon>Eurotiales</taxon>
        <taxon>Aspergillaceae</taxon>
        <taxon>Aspergillus</taxon>
    </lineage>
</organism>
<dbReference type="GeneID" id="63856649"/>
<protein>
    <submittedName>
        <fullName evidence="1">Uncharacterized protein</fullName>
    </submittedName>
</protein>
<reference evidence="1 2" key="1">
    <citation type="submission" date="2018-02" db="EMBL/GenBank/DDBJ databases">
        <title>The genomes of Aspergillus section Nigri reveals drivers in fungal speciation.</title>
        <authorList>
            <consortium name="DOE Joint Genome Institute"/>
            <person name="Vesth T.C."/>
            <person name="Nybo J."/>
            <person name="Theobald S."/>
            <person name="Brandl J."/>
            <person name="Frisvad J.C."/>
            <person name="Nielsen K.F."/>
            <person name="Lyhne E.K."/>
            <person name="Kogle M.E."/>
            <person name="Kuo A."/>
            <person name="Riley R."/>
            <person name="Clum A."/>
            <person name="Nolan M."/>
            <person name="Lipzen A."/>
            <person name="Salamov A."/>
            <person name="Henrissat B."/>
            <person name="Wiebenga A."/>
            <person name="De vries R.P."/>
            <person name="Grigoriev I.V."/>
            <person name="Mortensen U.H."/>
            <person name="Andersen M.R."/>
            <person name="Baker S.E."/>
        </authorList>
    </citation>
    <scope>NUCLEOTIDE SEQUENCE [LARGE SCALE GENOMIC DNA]</scope>
    <source>
        <strain evidence="1 2">CBS 313.89</strain>
    </source>
</reference>
<evidence type="ECO:0000313" key="2">
    <source>
        <dbReference type="Proteomes" id="UP000249789"/>
    </source>
</evidence>
<gene>
    <name evidence="1" type="ORF">BO72DRAFT_161830</name>
</gene>
<proteinExistence type="predicted"/>
<dbReference type="EMBL" id="KZ824654">
    <property type="protein sequence ID" value="RAK75829.1"/>
    <property type="molecule type" value="Genomic_DNA"/>
</dbReference>
<evidence type="ECO:0000313" key="1">
    <source>
        <dbReference type="EMBL" id="RAK75829.1"/>
    </source>
</evidence>
<keyword evidence="2" id="KW-1185">Reference proteome</keyword>